<evidence type="ECO:0000313" key="2">
    <source>
        <dbReference type="WBParaSite" id="Pan_g21411.t1"/>
    </source>
</evidence>
<dbReference type="WBParaSite" id="Pan_g21411.t1">
    <property type="protein sequence ID" value="Pan_g21411.t1"/>
    <property type="gene ID" value="Pan_g21411"/>
</dbReference>
<reference evidence="1" key="1">
    <citation type="journal article" date="2013" name="Genetics">
        <title>The draft genome and transcriptome of Panagrellus redivivus are shaped by the harsh demands of a free-living lifestyle.</title>
        <authorList>
            <person name="Srinivasan J."/>
            <person name="Dillman A.R."/>
            <person name="Macchietto M.G."/>
            <person name="Heikkinen L."/>
            <person name="Lakso M."/>
            <person name="Fracchia K.M."/>
            <person name="Antoshechkin I."/>
            <person name="Mortazavi A."/>
            <person name="Wong G."/>
            <person name="Sternberg P.W."/>
        </authorList>
    </citation>
    <scope>NUCLEOTIDE SEQUENCE [LARGE SCALE GENOMIC DNA]</scope>
    <source>
        <strain evidence="1">MT8872</strain>
    </source>
</reference>
<dbReference type="Proteomes" id="UP000492821">
    <property type="component" value="Unassembled WGS sequence"/>
</dbReference>
<reference evidence="2" key="2">
    <citation type="submission" date="2020-10" db="UniProtKB">
        <authorList>
            <consortium name="WormBaseParasite"/>
        </authorList>
    </citation>
    <scope>IDENTIFICATION</scope>
</reference>
<evidence type="ECO:0000313" key="1">
    <source>
        <dbReference type="Proteomes" id="UP000492821"/>
    </source>
</evidence>
<name>A0A7E4VI51_PANRE</name>
<sequence>MPPRWTGIQMPHPHRGFSNDIFVYDNRMRNARALAVLGVMYVMAPPSEDRKALRVPDTDGSSKLHSTMNKLQLAMLSLFVFVLVICLTQASDEADTSALRAQLARFRRFSLDALPYSMNSNKRSELDDPRFFSSAYGKRGGAFPRPDYLY</sequence>
<dbReference type="AlphaFoldDB" id="A0A7E4VI51"/>
<proteinExistence type="predicted"/>
<keyword evidence="1" id="KW-1185">Reference proteome</keyword>
<organism evidence="1 2">
    <name type="scientific">Panagrellus redivivus</name>
    <name type="common">Microworm</name>
    <dbReference type="NCBI Taxonomy" id="6233"/>
    <lineage>
        <taxon>Eukaryota</taxon>
        <taxon>Metazoa</taxon>
        <taxon>Ecdysozoa</taxon>
        <taxon>Nematoda</taxon>
        <taxon>Chromadorea</taxon>
        <taxon>Rhabditida</taxon>
        <taxon>Tylenchina</taxon>
        <taxon>Panagrolaimomorpha</taxon>
        <taxon>Panagrolaimoidea</taxon>
        <taxon>Panagrolaimidae</taxon>
        <taxon>Panagrellus</taxon>
    </lineage>
</organism>
<protein>
    <submittedName>
        <fullName evidence="2">FMRFamide-related neuropeptide</fullName>
    </submittedName>
</protein>
<accession>A0A7E4VI51</accession>